<keyword evidence="1" id="KW-0812">Transmembrane</keyword>
<sequence>MKRALPSILSRQFQFIFLAFTLTLTNTFTTTLASSTFLSNAGADSLPIYYVIFSAVSIPVSLVFSTIIDKWPRSRIFQAMLLTLLVQGVALPLLPLVMEAATAGTIAYLGFSICEMLLYSVYYVLFADHFTATEANRLTTPVAMSMAMGGIAGAGLVGGIAALMPREVAAMTAPLLAGLVLMQSIWLSRREEPLDECESAADEGVWDSIRILPKVASRYPIIAFMAAAVFLNTMLQCMAEYAAFSIYSEHYPDEDALTAFLGLANAGINVIGVIIVLAFTNPLLPRLGVARMNVCVPLFNSFAFGVLALWNGLPAGVLSHINYDAFENNAGVPVFSMNYNAMPHRFVGRIRVFNDGAVYPLALLVAGLVLLVLDGLVPLSGIAVLCVGLSVVFLLVALRIKRHYVHGLIEMLRNGSMDLDAAGKGFRPPPEYVDDIITMLDSPDADTVFLGLEMAVRCDSTIALARAGDCLPKLDPQRGRTILHDLLTENRAGTIILLRDLCDSPMAELRRLGLGVLGEKALPLDGCDMAALAVDNDESVVAMARVLNGAGTGDTARLSTAAAQAVIDITASLAPRDAARIIRAFGDHPAPQVRAAALIATTRHAQPGDSAVMPWARKAAQEADTEVRAAALAALTRLSLPVNLPALAAAGLGDDDPRVRRLVAAELGQRGTDALPAVAAQLRALSPATCHAALDALGLIGGKSADQALFAFLSERVYPQTTQALALQKRVPGDGTAWAALRQALDDVNQQSLALVLAGLGAMGYQRILGSVRAALAASEPRVKSNALETLASLAHRHYVLPLLPLLEQQADAPPPARPTDAAIIADILTQALALPSPWVRAAALVVWRQDLNTLPPASDDTEDAVVAETRARLAAGTAPDDKDLPMNRLAFLKSVSLFQNMSLDNLVALDHAMSRETYLAGEDIVREGESGDRLYVIFRGAVTITKHLPDGPRQLATLHSGQIFGEMSIFEAETRSATVTATEETEVLSLDQDHLHSLIQQRPEISVEMCKVLVRRLRKMIA</sequence>
<dbReference type="CDD" id="cd06174">
    <property type="entry name" value="MFS"/>
    <property type="match status" value="1"/>
</dbReference>
<dbReference type="InterPro" id="IPR018490">
    <property type="entry name" value="cNMP-bd_dom_sf"/>
</dbReference>
<feature type="transmembrane region" description="Helical" evidence="1">
    <location>
        <begin position="352"/>
        <end position="373"/>
    </location>
</feature>
<dbReference type="InterPro" id="IPR014710">
    <property type="entry name" value="RmlC-like_jellyroll"/>
</dbReference>
<dbReference type="Proteomes" id="UP000018922">
    <property type="component" value="Chromosome I"/>
</dbReference>
<feature type="transmembrane region" description="Helical" evidence="1">
    <location>
        <begin position="106"/>
        <end position="126"/>
    </location>
</feature>
<dbReference type="InterPro" id="IPR011989">
    <property type="entry name" value="ARM-like"/>
</dbReference>
<keyword evidence="1" id="KW-0472">Membrane</keyword>
<dbReference type="SMART" id="SM00100">
    <property type="entry name" value="cNMP"/>
    <property type="match status" value="1"/>
</dbReference>
<dbReference type="PROSITE" id="PS00889">
    <property type="entry name" value="CNMP_BINDING_2"/>
    <property type="match status" value="1"/>
</dbReference>
<dbReference type="InterPro" id="IPR050397">
    <property type="entry name" value="Env_Response_Regulators"/>
</dbReference>
<dbReference type="PANTHER" id="PTHR24567">
    <property type="entry name" value="CRP FAMILY TRANSCRIPTIONAL REGULATORY PROTEIN"/>
    <property type="match status" value="1"/>
</dbReference>
<dbReference type="Pfam" id="PF00027">
    <property type="entry name" value="cNMP_binding"/>
    <property type="match status" value="1"/>
</dbReference>
<dbReference type="Gene3D" id="1.20.1250.20">
    <property type="entry name" value="MFS general substrate transporter like domains"/>
    <property type="match status" value="1"/>
</dbReference>
<dbReference type="AlphaFoldDB" id="V6EWY7"/>
<dbReference type="Gene3D" id="1.25.10.10">
    <property type="entry name" value="Leucine-rich Repeat Variant"/>
    <property type="match status" value="1"/>
</dbReference>
<feature type="transmembrane region" description="Helical" evidence="1">
    <location>
        <begin position="256"/>
        <end position="279"/>
    </location>
</feature>
<dbReference type="InterPro" id="IPR000595">
    <property type="entry name" value="cNMP-bd_dom"/>
</dbReference>
<dbReference type="STRING" id="1430440.MGMSRv2__0489"/>
<dbReference type="KEGG" id="mgy:MGMSRv2__0489"/>
<dbReference type="eggNOG" id="COG1413">
    <property type="taxonomic scope" value="Bacteria"/>
</dbReference>
<evidence type="ECO:0000313" key="4">
    <source>
        <dbReference type="Proteomes" id="UP000018922"/>
    </source>
</evidence>
<dbReference type="PROSITE" id="PS00888">
    <property type="entry name" value="CNMP_BINDING_1"/>
    <property type="match status" value="1"/>
</dbReference>
<keyword evidence="4" id="KW-1185">Reference proteome</keyword>
<dbReference type="EMBL" id="HG794546">
    <property type="protein sequence ID" value="CDK97704.1"/>
    <property type="molecule type" value="Genomic_DNA"/>
</dbReference>
<proteinExistence type="predicted"/>
<dbReference type="InterPro" id="IPR036259">
    <property type="entry name" value="MFS_trans_sf"/>
</dbReference>
<evidence type="ECO:0000313" key="3">
    <source>
        <dbReference type="EMBL" id="CDK97704.1"/>
    </source>
</evidence>
<feature type="domain" description="Cyclic nucleotide-binding" evidence="2">
    <location>
        <begin position="898"/>
        <end position="1017"/>
    </location>
</feature>
<dbReference type="HOGENOM" id="CLU_288972_0_0_5"/>
<dbReference type="Pfam" id="PF13646">
    <property type="entry name" value="HEAT_2"/>
    <property type="match status" value="1"/>
</dbReference>
<dbReference type="eggNOG" id="COG0664">
    <property type="taxonomic scope" value="Bacteria"/>
</dbReference>
<dbReference type="Gene3D" id="2.60.120.10">
    <property type="entry name" value="Jelly Rolls"/>
    <property type="match status" value="1"/>
</dbReference>
<feature type="transmembrane region" description="Helical" evidence="1">
    <location>
        <begin position="75"/>
        <end position="94"/>
    </location>
</feature>
<keyword evidence="1" id="KW-1133">Transmembrane helix</keyword>
<dbReference type="InterPro" id="IPR016024">
    <property type="entry name" value="ARM-type_fold"/>
</dbReference>
<dbReference type="SUPFAM" id="SSF48371">
    <property type="entry name" value="ARM repeat"/>
    <property type="match status" value="1"/>
</dbReference>
<dbReference type="PANTHER" id="PTHR24567:SF74">
    <property type="entry name" value="HTH-TYPE TRANSCRIPTIONAL REGULATOR ARCR"/>
    <property type="match status" value="1"/>
</dbReference>
<feature type="transmembrane region" description="Helical" evidence="1">
    <location>
        <begin position="379"/>
        <end position="398"/>
    </location>
</feature>
<dbReference type="GO" id="GO:0003700">
    <property type="term" value="F:DNA-binding transcription factor activity"/>
    <property type="evidence" value="ECO:0007669"/>
    <property type="project" value="TreeGrafter"/>
</dbReference>
<dbReference type="GO" id="GO:0005829">
    <property type="term" value="C:cytosol"/>
    <property type="evidence" value="ECO:0007669"/>
    <property type="project" value="TreeGrafter"/>
</dbReference>
<dbReference type="SUPFAM" id="SSF51206">
    <property type="entry name" value="cAMP-binding domain-like"/>
    <property type="match status" value="1"/>
</dbReference>
<gene>
    <name evidence="3" type="ordered locus">MGMSRv2__0489</name>
</gene>
<dbReference type="CDD" id="cd00038">
    <property type="entry name" value="CAP_ED"/>
    <property type="match status" value="1"/>
</dbReference>
<accession>V6EWY7</accession>
<feature type="transmembrane region" description="Helical" evidence="1">
    <location>
        <begin position="49"/>
        <end position="68"/>
    </location>
</feature>
<reference evidence="3 4" key="1">
    <citation type="journal article" date="2014" name="Genome Announc.">
        <title>Complete genome sequence of Magnetospirillum gryphiswaldense MSR-1.</title>
        <authorList>
            <person name="Wang X."/>
            <person name="Wang Q."/>
            <person name="Zhang W."/>
            <person name="Wang Y."/>
            <person name="Li L."/>
            <person name="Wen T."/>
            <person name="Zhang T."/>
            <person name="Zhang Y."/>
            <person name="Xu J."/>
            <person name="Hu J."/>
            <person name="Li S."/>
            <person name="Liu L."/>
            <person name="Liu J."/>
            <person name="Jiang W."/>
            <person name="Tian J."/>
            <person name="Li Y."/>
            <person name="Schuler D."/>
            <person name="Wang L."/>
            <person name="Li J."/>
        </authorList>
    </citation>
    <scope>NUCLEOTIDE SEQUENCE [LARGE SCALE GENOMIC DNA]</scope>
    <source>
        <strain evidence="4">DSM 6361 / JCM 21280 / NBRC 15271 / MSR-1</strain>
    </source>
</reference>
<protein>
    <submittedName>
        <fullName evidence="3">Cyclic nucleotide-binding domain protein</fullName>
    </submittedName>
</protein>
<name>V6EWY7_MAGGM</name>
<dbReference type="InterPro" id="IPR018488">
    <property type="entry name" value="cNMP-bd_CS"/>
</dbReference>
<dbReference type="PROSITE" id="PS50042">
    <property type="entry name" value="CNMP_BINDING_3"/>
    <property type="match status" value="1"/>
</dbReference>
<evidence type="ECO:0000259" key="2">
    <source>
        <dbReference type="PROSITE" id="PS50042"/>
    </source>
</evidence>
<dbReference type="SUPFAM" id="SSF103473">
    <property type="entry name" value="MFS general substrate transporter"/>
    <property type="match status" value="1"/>
</dbReference>
<organism evidence="3 4">
    <name type="scientific">Magnetospirillum gryphiswaldense (strain DSM 6361 / JCM 21280 / NBRC 15271 / MSR-1)</name>
    <dbReference type="NCBI Taxonomy" id="431944"/>
    <lineage>
        <taxon>Bacteria</taxon>
        <taxon>Pseudomonadati</taxon>
        <taxon>Pseudomonadota</taxon>
        <taxon>Alphaproteobacteria</taxon>
        <taxon>Rhodospirillales</taxon>
        <taxon>Rhodospirillaceae</taxon>
        <taxon>Magnetospirillum</taxon>
    </lineage>
</organism>
<feature type="transmembrane region" description="Helical" evidence="1">
    <location>
        <begin position="138"/>
        <end position="162"/>
    </location>
</feature>
<feature type="transmembrane region" description="Helical" evidence="1">
    <location>
        <begin position="219"/>
        <end position="244"/>
    </location>
</feature>
<evidence type="ECO:0000256" key="1">
    <source>
        <dbReference type="SAM" id="Phobius"/>
    </source>
</evidence>